<evidence type="ECO:0000256" key="1">
    <source>
        <dbReference type="SAM" id="MobiDB-lite"/>
    </source>
</evidence>
<comment type="caution">
    <text evidence="3">The sequence shown here is derived from an EMBL/GenBank/DDBJ whole genome shotgun (WGS) entry which is preliminary data.</text>
</comment>
<dbReference type="EMBL" id="SRMA01000150">
    <property type="protein sequence ID" value="TRZ04501.1"/>
    <property type="molecule type" value="Genomic_DNA"/>
</dbReference>
<sequence length="211" mass="23067">MQEDLMLCCESVLEAQLNFSSAPLSQNITKMIFSLIIFMLYSGVASQDASTTTANIFMTTTESPLQFPVDVTDPGDSSESETTTQLAVIQERNLDEDAINEATTVQPPWLNEEPTASESSESSLDLTETSSPEELRNLADRSVLEDKDEEDVAGNPGLVAVLCLFCIVLAAVAVIMIVKTVRSRRTQFDRLDDVSMSGISEDAPFARYPPK</sequence>
<evidence type="ECO:0000256" key="2">
    <source>
        <dbReference type="SAM" id="Phobius"/>
    </source>
</evidence>
<keyword evidence="2" id="KW-1133">Transmembrane helix</keyword>
<organism evidence="3 4">
    <name type="scientific">Danionella cerebrum</name>
    <dbReference type="NCBI Taxonomy" id="2873325"/>
    <lineage>
        <taxon>Eukaryota</taxon>
        <taxon>Metazoa</taxon>
        <taxon>Chordata</taxon>
        <taxon>Craniata</taxon>
        <taxon>Vertebrata</taxon>
        <taxon>Euteleostomi</taxon>
        <taxon>Actinopterygii</taxon>
        <taxon>Neopterygii</taxon>
        <taxon>Teleostei</taxon>
        <taxon>Ostariophysi</taxon>
        <taxon>Cypriniformes</taxon>
        <taxon>Danionidae</taxon>
        <taxon>Danioninae</taxon>
        <taxon>Danionella</taxon>
    </lineage>
</organism>
<name>A0A553RQQ3_9TELE</name>
<evidence type="ECO:0000313" key="4">
    <source>
        <dbReference type="Proteomes" id="UP000316079"/>
    </source>
</evidence>
<dbReference type="Proteomes" id="UP000316079">
    <property type="component" value="Unassembled WGS sequence"/>
</dbReference>
<dbReference type="OrthoDB" id="8961995at2759"/>
<dbReference type="AlphaFoldDB" id="A0A553RQQ3"/>
<proteinExistence type="predicted"/>
<feature type="compositionally biased region" description="Low complexity" evidence="1">
    <location>
        <begin position="112"/>
        <end position="132"/>
    </location>
</feature>
<reference evidence="3 4" key="1">
    <citation type="journal article" date="2019" name="Sci. Data">
        <title>Hybrid genome assembly and annotation of Danionella translucida.</title>
        <authorList>
            <person name="Kadobianskyi M."/>
            <person name="Schulze L."/>
            <person name="Schuelke M."/>
            <person name="Judkewitz B."/>
        </authorList>
    </citation>
    <scope>NUCLEOTIDE SEQUENCE [LARGE SCALE GENOMIC DNA]</scope>
    <source>
        <strain evidence="3 4">Bolton</strain>
    </source>
</reference>
<gene>
    <name evidence="3" type="ORF">DNTS_018043</name>
</gene>
<feature type="region of interest" description="Disordered" evidence="1">
    <location>
        <begin position="103"/>
        <end position="137"/>
    </location>
</feature>
<keyword evidence="4" id="KW-1185">Reference proteome</keyword>
<keyword evidence="2" id="KW-0472">Membrane</keyword>
<protein>
    <submittedName>
        <fullName evidence="3">Uncharacterized protein</fullName>
    </submittedName>
</protein>
<accession>A0A553RQQ3</accession>
<keyword evidence="2" id="KW-0812">Transmembrane</keyword>
<evidence type="ECO:0000313" key="3">
    <source>
        <dbReference type="EMBL" id="TRZ04501.1"/>
    </source>
</evidence>
<feature type="transmembrane region" description="Helical" evidence="2">
    <location>
        <begin position="157"/>
        <end position="178"/>
    </location>
</feature>